<dbReference type="PANTHER" id="PTHR45749:SF37">
    <property type="entry name" value="OS05G0311600 PROTEIN"/>
    <property type="match status" value="1"/>
</dbReference>
<evidence type="ECO:0000313" key="4">
    <source>
        <dbReference type="Proteomes" id="UP000752171"/>
    </source>
</evidence>
<protein>
    <submittedName>
        <fullName evidence="3">Zinc finger MYM-type protein 1-like</fullName>
    </submittedName>
</protein>
<feature type="domain" description="TTF-type" evidence="2">
    <location>
        <begin position="94"/>
        <end position="182"/>
    </location>
</feature>
<dbReference type="SMART" id="SM00597">
    <property type="entry name" value="ZnF_TTF"/>
    <property type="match status" value="1"/>
</dbReference>
<proteinExistence type="predicted"/>
<evidence type="ECO:0000256" key="1">
    <source>
        <dbReference type="SAM" id="MobiDB-lite"/>
    </source>
</evidence>
<dbReference type="PANTHER" id="PTHR45749">
    <property type="match status" value="1"/>
</dbReference>
<reference evidence="3 4" key="1">
    <citation type="submission" date="2021-07" db="EMBL/GenBank/DDBJ databases">
        <authorList>
            <person name="Imarazene B."/>
            <person name="Zahm M."/>
            <person name="Klopp C."/>
            <person name="Cabau C."/>
            <person name="Beille S."/>
            <person name="Jouanno E."/>
            <person name="Castinel A."/>
            <person name="Lluch J."/>
            <person name="Gil L."/>
            <person name="Kuchtly C."/>
            <person name="Lopez Roques C."/>
            <person name="Donnadieu C."/>
            <person name="Parrinello H."/>
            <person name="Journot L."/>
            <person name="Du K."/>
            <person name="Schartl M."/>
            <person name="Retaux S."/>
            <person name="Guiguen Y."/>
        </authorList>
    </citation>
    <scope>NUCLEOTIDE SEQUENCE [LARGE SCALE GENOMIC DNA]</scope>
    <source>
        <strain evidence="3">Pach_M1</strain>
        <tissue evidence="3">Testis</tissue>
    </source>
</reference>
<comment type="caution">
    <text evidence="3">The sequence shown here is derived from an EMBL/GenBank/DDBJ whole genome shotgun (WGS) entry which is preliminary data.</text>
</comment>
<feature type="compositionally biased region" description="Polar residues" evidence="1">
    <location>
        <begin position="55"/>
        <end position="70"/>
    </location>
</feature>
<dbReference type="InterPro" id="IPR012337">
    <property type="entry name" value="RNaseH-like_sf"/>
</dbReference>
<dbReference type="EMBL" id="JAICCE010000012">
    <property type="protein sequence ID" value="KAG9270477.1"/>
    <property type="molecule type" value="Genomic_DNA"/>
</dbReference>
<dbReference type="SUPFAM" id="SSF53098">
    <property type="entry name" value="Ribonuclease H-like"/>
    <property type="match status" value="1"/>
</dbReference>
<name>A0A8T2LHZ8_ASTMX</name>
<sequence length="771" mass="87455">MDIRKWFQVPSSVTTQGAEGKTNAETNVLDFDMRSEHANSSHANSEVHGGGNATGKDSSLDNSGHLQQVPNDLGIEKPNQVALHQYPVRLFQGKNRAFVASWYHNREWLEYSVHADAAFCYPCRKFGGARATDSTFTHKGYRDWKHATEREKGFHKHSTSKEHISCMTLWLEHGRRIKNNSEISTLLNAEQLRKNRYYVSALIDVVGFLAENQLPLRGNADAFDDMAEGGSGLFLSLLDYTIKKDSELAEIVKTIPRNATYTSPDIQNELISTLSNVVTEAIVEEVGESWYTIKVDGTRDPTGCENISVVLRFVSELYEATERLLTVATVSAGDAKTLTDTIITELTKAGLSTSKILSQVYDGASLMSGKHGGVQKLLQEKLGREIPYVHCLNHQLHLVVVHALTAEKAITDFFDICNTMYKFFRKPSVAAQYKGERLKRLLDQRWTGHFATVSAIIASYQDITSFLSEIESDRAYCSEIRMEAIGLLREISETNFMFIARLVQKLLKLLDPPNKLLQGEDMDLLTGLELVACSTECVRKLRCDTEFADLWRAVTDSNALVTPTKRRRTFSKNMSQYLVEGTTAQKDTDETELRRLFYSAIDNVLGELNQRFNERNTKLARALAAFDPKTDNFLDINLVKHITDLAGSTTVEEEFVVAKTFFQTQMEREKETKWTLKRLLQNHKKTLEAMPSVLIAMKLALTFGASTAMCENSFSVLKNVFTDHRRSMHHIRKAQLVQLAFERDLTRKCTNEWKEKVLRRFCSDSRRLQLF</sequence>
<feature type="region of interest" description="Disordered" evidence="1">
    <location>
        <begin position="37"/>
        <end position="72"/>
    </location>
</feature>
<dbReference type="Proteomes" id="UP000752171">
    <property type="component" value="Unassembled WGS sequence"/>
</dbReference>
<organism evidence="3 4">
    <name type="scientific">Astyanax mexicanus</name>
    <name type="common">Blind cave fish</name>
    <name type="synonym">Astyanax fasciatus mexicanus</name>
    <dbReference type="NCBI Taxonomy" id="7994"/>
    <lineage>
        <taxon>Eukaryota</taxon>
        <taxon>Metazoa</taxon>
        <taxon>Chordata</taxon>
        <taxon>Craniata</taxon>
        <taxon>Vertebrata</taxon>
        <taxon>Euteleostomi</taxon>
        <taxon>Actinopterygii</taxon>
        <taxon>Neopterygii</taxon>
        <taxon>Teleostei</taxon>
        <taxon>Ostariophysi</taxon>
        <taxon>Characiformes</taxon>
        <taxon>Characoidei</taxon>
        <taxon>Acestrorhamphidae</taxon>
        <taxon>Acestrorhamphinae</taxon>
        <taxon>Astyanax</taxon>
    </lineage>
</organism>
<dbReference type="InterPro" id="IPR025398">
    <property type="entry name" value="DUF4371"/>
</dbReference>
<gene>
    <name evidence="3" type="primary">ZMYM1</name>
    <name evidence="3" type="ORF">AMEX_G15428</name>
</gene>
<dbReference type="AlphaFoldDB" id="A0A8T2LHZ8"/>
<evidence type="ECO:0000259" key="2">
    <source>
        <dbReference type="SMART" id="SM00597"/>
    </source>
</evidence>
<dbReference type="Pfam" id="PF14291">
    <property type="entry name" value="DUF4371"/>
    <property type="match status" value="1"/>
</dbReference>
<evidence type="ECO:0000313" key="3">
    <source>
        <dbReference type="EMBL" id="KAG9270477.1"/>
    </source>
</evidence>
<dbReference type="InterPro" id="IPR006580">
    <property type="entry name" value="Znf_TTF"/>
</dbReference>
<dbReference type="OrthoDB" id="120976at2759"/>
<accession>A0A8T2LHZ8</accession>